<dbReference type="STRING" id="317619.GCA_000332315_01093"/>
<dbReference type="NCBIfam" id="NF038353">
    <property type="entry name" value="FxLYD_dom"/>
    <property type="match status" value="1"/>
</dbReference>
<evidence type="ECO:0000313" key="3">
    <source>
        <dbReference type="Proteomes" id="UP000034681"/>
    </source>
</evidence>
<feature type="chain" id="PRO_5005639514" description="Biotin carboxylase" evidence="1">
    <location>
        <begin position="19"/>
        <end position="144"/>
    </location>
</feature>
<evidence type="ECO:0000313" key="2">
    <source>
        <dbReference type="EMBL" id="KKJ00586.1"/>
    </source>
</evidence>
<feature type="signal peptide" evidence="1">
    <location>
        <begin position="1"/>
        <end position="18"/>
    </location>
</feature>
<dbReference type="EMBL" id="AJTX02000004">
    <property type="protein sequence ID" value="KKJ00586.1"/>
    <property type="molecule type" value="Genomic_DNA"/>
</dbReference>
<organism evidence="2 3">
    <name type="scientific">Prochlorothrix hollandica PCC 9006 = CALU 1027</name>
    <dbReference type="NCBI Taxonomy" id="317619"/>
    <lineage>
        <taxon>Bacteria</taxon>
        <taxon>Bacillati</taxon>
        <taxon>Cyanobacteriota</taxon>
        <taxon>Cyanophyceae</taxon>
        <taxon>Prochlorotrichales</taxon>
        <taxon>Prochlorotrichaceae</taxon>
        <taxon>Prochlorothrix</taxon>
    </lineage>
</organism>
<gene>
    <name evidence="2" type="ORF">PROH_11555</name>
</gene>
<dbReference type="AlphaFoldDB" id="A0A0M2PVW2"/>
<reference evidence="2" key="1">
    <citation type="submission" date="2012-04" db="EMBL/GenBank/DDBJ databases">
        <authorList>
            <person name="Borisov I.G."/>
            <person name="Ivanikova N.V."/>
            <person name="Pinevich A.V."/>
        </authorList>
    </citation>
    <scope>NUCLEOTIDE SEQUENCE</scope>
    <source>
        <strain evidence="2">CALU 1027</strain>
    </source>
</reference>
<sequence length="144" mass="15468">MVLAVCLWILSWTFTLPAAALTPLKMMDLDYAACPADIGQGAVTSNGTTRPAQCFLISGTVVNSSGKTVYDADVYGRIYDATGNSVMQNRGRIGNIEEVPPGNSPFEVRVSIPQGQPAPLQLKQFKASGFSGPVKNFNFKQIRP</sequence>
<comment type="caution">
    <text evidence="2">The sequence shown here is derived from an EMBL/GenBank/DDBJ whole genome shotgun (WGS) entry which is preliminary data.</text>
</comment>
<evidence type="ECO:0000256" key="1">
    <source>
        <dbReference type="SAM" id="SignalP"/>
    </source>
</evidence>
<dbReference type="InterPro" id="IPR047676">
    <property type="entry name" value="FxLYD_dom"/>
</dbReference>
<accession>A0A0M2PVW2</accession>
<proteinExistence type="predicted"/>
<keyword evidence="3" id="KW-1185">Reference proteome</keyword>
<dbReference type="eggNOG" id="ENOG5033X7Y">
    <property type="taxonomic scope" value="Bacteria"/>
</dbReference>
<keyword evidence="1" id="KW-0732">Signal</keyword>
<name>A0A0M2PVW2_PROHO</name>
<evidence type="ECO:0008006" key="4">
    <source>
        <dbReference type="Google" id="ProtNLM"/>
    </source>
</evidence>
<dbReference type="Proteomes" id="UP000034681">
    <property type="component" value="Unassembled WGS sequence"/>
</dbReference>
<protein>
    <recommendedName>
        <fullName evidence="4">Biotin carboxylase</fullName>
    </recommendedName>
</protein>